<dbReference type="InterPro" id="IPR036322">
    <property type="entry name" value="WD40_repeat_dom_sf"/>
</dbReference>
<dbReference type="SUPFAM" id="SSF50978">
    <property type="entry name" value="WD40 repeat-like"/>
    <property type="match status" value="1"/>
</dbReference>
<feature type="compositionally biased region" description="Polar residues" evidence="1">
    <location>
        <begin position="21"/>
        <end position="34"/>
    </location>
</feature>
<comment type="caution">
    <text evidence="2">The sequence shown here is derived from an EMBL/GenBank/DDBJ whole genome shotgun (WGS) entry which is preliminary data.</text>
</comment>
<dbReference type="InterPro" id="IPR015943">
    <property type="entry name" value="WD40/YVTN_repeat-like_dom_sf"/>
</dbReference>
<dbReference type="PANTHER" id="PTHR13211:SF0">
    <property type="entry name" value="TELOMERASE CAJAL BODY PROTEIN 1"/>
    <property type="match status" value="1"/>
</dbReference>
<dbReference type="InterPro" id="IPR051150">
    <property type="entry name" value="SWT21/TCAB1_mRNA_Telomere"/>
</dbReference>
<proteinExistence type="predicted"/>
<dbReference type="Proteomes" id="UP001396898">
    <property type="component" value="Unassembled WGS sequence"/>
</dbReference>
<dbReference type="Gene3D" id="2.130.10.10">
    <property type="entry name" value="YVTN repeat-like/Quinoprotein amine dehydrogenase"/>
    <property type="match status" value="1"/>
</dbReference>
<reference evidence="2 3" key="1">
    <citation type="submission" date="2023-01" db="EMBL/GenBank/DDBJ databases">
        <title>Analysis of 21 Apiospora genomes using comparative genomics revels a genus with tremendous synthesis potential of carbohydrate active enzymes and secondary metabolites.</title>
        <authorList>
            <person name="Sorensen T."/>
        </authorList>
    </citation>
    <scope>NUCLEOTIDE SEQUENCE [LARGE SCALE GENOMIC DNA]</scope>
    <source>
        <strain evidence="2 3">CBS 20057</strain>
    </source>
</reference>
<evidence type="ECO:0000313" key="3">
    <source>
        <dbReference type="Proteomes" id="UP001396898"/>
    </source>
</evidence>
<sequence>MEESEAIDSSKSRVKLVASTGDITLQQRNSPSSRPQKKDQLHGYFESAQWYARRSSYPAPPSLTRGQVLNIPTDPKTIDRTADGTTILTTSSNHQIDGYILPPDLLDPESSPHSLNPQVTIPLSERTNVLCPAPYFQLAEAYTNQILISSHDLPIQLYYLYPPQTSEDGTATKVKHQPASSYPFMRAHSETFLSATAMLWPSPGTHFVAATKNLLAKFDVSRTGEEPLLRIKTIPSERHLSKGSGVGMRGTISTLAAHPSSSESGLGLVAAGTWTRWVGMYDFAQAGDCVAAWGIESAVQKTTERGRNPGIGIGGNGVTQTAWSPCGRYLLVSERKSRGVLVYDVRVTGELLGWLEGRDAADSNQRVTCDVFPSGDAAGGGFEVWSGTTDGTVKVWENVGMREGPHAPAWDWQGHESTVGSTCLHPSGSVIATCSGAWDFAGQDKEADSDNDTTKSRNGDQGETERLPAWMRRSNKESSLKIWCLNSTDDDTEAE</sequence>
<organism evidence="2 3">
    <name type="scientific">Apiospora marii</name>
    <dbReference type="NCBI Taxonomy" id="335849"/>
    <lineage>
        <taxon>Eukaryota</taxon>
        <taxon>Fungi</taxon>
        <taxon>Dikarya</taxon>
        <taxon>Ascomycota</taxon>
        <taxon>Pezizomycotina</taxon>
        <taxon>Sordariomycetes</taxon>
        <taxon>Xylariomycetidae</taxon>
        <taxon>Amphisphaeriales</taxon>
        <taxon>Apiosporaceae</taxon>
        <taxon>Apiospora</taxon>
    </lineage>
</organism>
<evidence type="ECO:0000256" key="1">
    <source>
        <dbReference type="SAM" id="MobiDB-lite"/>
    </source>
</evidence>
<dbReference type="PANTHER" id="PTHR13211">
    <property type="entry name" value="TELOMERASE CAJAL BODY PROTEIN 1"/>
    <property type="match status" value="1"/>
</dbReference>
<gene>
    <name evidence="2" type="ORF">PG991_005359</name>
</gene>
<keyword evidence="3" id="KW-1185">Reference proteome</keyword>
<dbReference type="EMBL" id="JAQQWI010000007">
    <property type="protein sequence ID" value="KAK8028303.1"/>
    <property type="molecule type" value="Genomic_DNA"/>
</dbReference>
<evidence type="ECO:0000313" key="2">
    <source>
        <dbReference type="EMBL" id="KAK8028303.1"/>
    </source>
</evidence>
<protein>
    <submittedName>
        <fullName evidence="2">Uncharacterized protein</fullName>
    </submittedName>
</protein>
<feature type="compositionally biased region" description="Basic and acidic residues" evidence="1">
    <location>
        <begin position="443"/>
        <end position="466"/>
    </location>
</feature>
<name>A0ABR1SAD3_9PEZI</name>
<accession>A0ABR1SAD3</accession>
<feature type="region of interest" description="Disordered" evidence="1">
    <location>
        <begin position="19"/>
        <end position="41"/>
    </location>
</feature>
<feature type="region of interest" description="Disordered" evidence="1">
    <location>
        <begin position="443"/>
        <end position="476"/>
    </location>
</feature>